<gene>
    <name evidence="3" type="ORF">Tco_0681309</name>
</gene>
<feature type="domain" description="Integrase catalytic" evidence="2">
    <location>
        <begin position="264"/>
        <end position="376"/>
    </location>
</feature>
<dbReference type="PANTHER" id="PTHR42648">
    <property type="entry name" value="TRANSPOSASE, PUTATIVE-RELATED"/>
    <property type="match status" value="1"/>
</dbReference>
<feature type="compositionally biased region" description="Basic residues" evidence="1">
    <location>
        <begin position="62"/>
        <end position="75"/>
    </location>
</feature>
<feature type="compositionally biased region" description="Polar residues" evidence="1">
    <location>
        <begin position="31"/>
        <end position="45"/>
    </location>
</feature>
<dbReference type="Pfam" id="PF13976">
    <property type="entry name" value="gag_pre-integrs"/>
    <property type="match status" value="1"/>
</dbReference>
<reference evidence="3" key="2">
    <citation type="submission" date="2022-01" db="EMBL/GenBank/DDBJ databases">
        <authorList>
            <person name="Yamashiro T."/>
            <person name="Shiraishi A."/>
            <person name="Satake H."/>
            <person name="Nakayama K."/>
        </authorList>
    </citation>
    <scope>NUCLEOTIDE SEQUENCE</scope>
</reference>
<keyword evidence="4" id="KW-1185">Reference proteome</keyword>
<evidence type="ECO:0000256" key="1">
    <source>
        <dbReference type="SAM" id="MobiDB-lite"/>
    </source>
</evidence>
<dbReference type="Proteomes" id="UP001151760">
    <property type="component" value="Unassembled WGS sequence"/>
</dbReference>
<dbReference type="SUPFAM" id="SSF53098">
    <property type="entry name" value="Ribonuclease H-like"/>
    <property type="match status" value="1"/>
</dbReference>
<dbReference type="InterPro" id="IPR036397">
    <property type="entry name" value="RNaseH_sf"/>
</dbReference>
<name>A0ABQ4XPL7_9ASTR</name>
<organism evidence="3 4">
    <name type="scientific">Tanacetum coccineum</name>
    <dbReference type="NCBI Taxonomy" id="301880"/>
    <lineage>
        <taxon>Eukaryota</taxon>
        <taxon>Viridiplantae</taxon>
        <taxon>Streptophyta</taxon>
        <taxon>Embryophyta</taxon>
        <taxon>Tracheophyta</taxon>
        <taxon>Spermatophyta</taxon>
        <taxon>Magnoliopsida</taxon>
        <taxon>eudicotyledons</taxon>
        <taxon>Gunneridae</taxon>
        <taxon>Pentapetalae</taxon>
        <taxon>asterids</taxon>
        <taxon>campanulids</taxon>
        <taxon>Asterales</taxon>
        <taxon>Asteraceae</taxon>
        <taxon>Asteroideae</taxon>
        <taxon>Anthemideae</taxon>
        <taxon>Anthemidinae</taxon>
        <taxon>Tanacetum</taxon>
    </lineage>
</organism>
<dbReference type="InterPro" id="IPR025724">
    <property type="entry name" value="GAG-pre-integrase_dom"/>
</dbReference>
<comment type="caution">
    <text evidence="3">The sequence shown here is derived from an EMBL/GenBank/DDBJ whole genome shotgun (WGS) entry which is preliminary data.</text>
</comment>
<dbReference type="PANTHER" id="PTHR42648:SF18">
    <property type="entry name" value="RETROTRANSPOSON, UNCLASSIFIED-LIKE PROTEIN"/>
    <property type="match status" value="1"/>
</dbReference>
<protein>
    <submittedName>
        <fullName evidence="3">Retrovirus-related pol polyprotein from transposon TNT 1-94</fullName>
    </submittedName>
</protein>
<dbReference type="InterPro" id="IPR039537">
    <property type="entry name" value="Retrotran_Ty1/copia-like"/>
</dbReference>
<evidence type="ECO:0000313" key="4">
    <source>
        <dbReference type="Proteomes" id="UP001151760"/>
    </source>
</evidence>
<evidence type="ECO:0000259" key="2">
    <source>
        <dbReference type="PROSITE" id="PS50994"/>
    </source>
</evidence>
<proteinExistence type="predicted"/>
<sequence length="376" mass="43586">MPCVTTNVESTKVSVFEKYAIEVESFPPRVSNATKARRSQSNSNKMNDKTLPANSVPEKKVKDHHRKNKSKLSKKNRVDSSTSVRRTVFNTNSNSLCKTCAQCPLTRNTKPKVVLVKQWKPTGRLILLGGQCPLGRPTALNRGRTDRPLVFRLRLLKTYDWRSLMDKEFHEKVYWECQILKRSFCRGMNLYTISDQDMIRSSPICLLSKASKHKSWLWHRHLNYLNFGTLYDLARKYLVRGLPRLKFKNDHLCSTCKLGKSRKATDKPKMVKTIMEVLHTLHRDLCGPMRVQSINGKKYILVIVDDYSRFTWVKFLRSKDETPEFVVKLLKQLQVGLNKTVRNVHTNNGIEFVNKDLTAYYESVGITHEKTIPRTP</sequence>
<dbReference type="InterPro" id="IPR001584">
    <property type="entry name" value="Integrase_cat-core"/>
</dbReference>
<dbReference type="Pfam" id="PF00665">
    <property type="entry name" value="rve"/>
    <property type="match status" value="1"/>
</dbReference>
<accession>A0ABQ4XPL7</accession>
<feature type="region of interest" description="Disordered" evidence="1">
    <location>
        <begin position="30"/>
        <end position="85"/>
    </location>
</feature>
<reference evidence="3" key="1">
    <citation type="journal article" date="2022" name="Int. J. Mol. Sci.">
        <title>Draft Genome of Tanacetum Coccineum: Genomic Comparison of Closely Related Tanacetum-Family Plants.</title>
        <authorList>
            <person name="Yamashiro T."/>
            <person name="Shiraishi A."/>
            <person name="Nakayama K."/>
            <person name="Satake H."/>
        </authorList>
    </citation>
    <scope>NUCLEOTIDE SEQUENCE</scope>
</reference>
<dbReference type="Gene3D" id="3.30.420.10">
    <property type="entry name" value="Ribonuclease H-like superfamily/Ribonuclease H"/>
    <property type="match status" value="1"/>
</dbReference>
<evidence type="ECO:0000313" key="3">
    <source>
        <dbReference type="EMBL" id="GJS66745.1"/>
    </source>
</evidence>
<dbReference type="EMBL" id="BQNB010009671">
    <property type="protein sequence ID" value="GJS66745.1"/>
    <property type="molecule type" value="Genomic_DNA"/>
</dbReference>
<dbReference type="InterPro" id="IPR012337">
    <property type="entry name" value="RNaseH-like_sf"/>
</dbReference>
<dbReference type="PROSITE" id="PS50994">
    <property type="entry name" value="INTEGRASE"/>
    <property type="match status" value="1"/>
</dbReference>